<dbReference type="EMBL" id="JPKZ01001747">
    <property type="protein sequence ID" value="KHN80414.1"/>
    <property type="molecule type" value="Genomic_DNA"/>
</dbReference>
<gene>
    <name evidence="2" type="ORF">Tcan_09707</name>
</gene>
<protein>
    <submittedName>
        <fullName evidence="2">Uncharacterized protein</fullName>
    </submittedName>
</protein>
<accession>A0A0B2VG32</accession>
<feature type="compositionally biased region" description="Basic and acidic residues" evidence="1">
    <location>
        <begin position="316"/>
        <end position="345"/>
    </location>
</feature>
<feature type="compositionally biased region" description="Basic residues" evidence="1">
    <location>
        <begin position="288"/>
        <end position="297"/>
    </location>
</feature>
<sequence length="561" mass="64209">MASQRTRAQPHTSVCTQQSTTVLVWNRFNKRLRGETPSRRPLFSHYRSSSLYLLTVCWHCLKENDRVGISDPYPSTRKSKERERRSQMDSIQPERVGFRYVWVTRVSMRQLSPTEAIILAVSPKFATVYDHVSFQWSLKMHGTACIGDEEEGDIQNEGEEEEQDRLVSEYVAVSLYFNDGPVPSVDLRAVVAIMSDKKDSLDGEVNTIIEEKKTITMQRGKECELTDTDRAHISDYIKANVGRVVRLSVLIEMSAKLFDPGTYLNSHTPTPITSFLTANYRARASSKVWKKRSRKSRNSGGPNGSANGEGSVTSKQRGDLEEAFNRVMDAERERRERKDGSHDPSEQNPTCADGDTACIHFQKGEVRVLDDEEHLFKKLLVACCDSCERRASLSVEERDEDSEDSDDETAFECGEQSKECIHDLLANMYFNKVALPGMDYVEDFADFLIDAELNDLPVLKRACERYLCGELNTKKDLLTSLLLDLLFLAIVFNLPVMKSMTLSELSNRPEDLANPDELLTQDEYKNLDRRMRNMSDRNLIELIEEVQRFREQRLRVHLVKL</sequence>
<evidence type="ECO:0000313" key="2">
    <source>
        <dbReference type="EMBL" id="KHN80414.1"/>
    </source>
</evidence>
<evidence type="ECO:0000313" key="3">
    <source>
        <dbReference type="Proteomes" id="UP000031036"/>
    </source>
</evidence>
<feature type="compositionally biased region" description="Basic and acidic residues" evidence="1">
    <location>
        <begin position="78"/>
        <end position="87"/>
    </location>
</feature>
<feature type="region of interest" description="Disordered" evidence="1">
    <location>
        <begin position="69"/>
        <end position="89"/>
    </location>
</feature>
<proteinExistence type="predicted"/>
<name>A0A0B2VG32_TOXCA</name>
<organism evidence="2 3">
    <name type="scientific">Toxocara canis</name>
    <name type="common">Canine roundworm</name>
    <dbReference type="NCBI Taxonomy" id="6265"/>
    <lineage>
        <taxon>Eukaryota</taxon>
        <taxon>Metazoa</taxon>
        <taxon>Ecdysozoa</taxon>
        <taxon>Nematoda</taxon>
        <taxon>Chromadorea</taxon>
        <taxon>Rhabditida</taxon>
        <taxon>Spirurina</taxon>
        <taxon>Ascaridomorpha</taxon>
        <taxon>Ascaridoidea</taxon>
        <taxon>Toxocaridae</taxon>
        <taxon>Toxocara</taxon>
    </lineage>
</organism>
<feature type="region of interest" description="Disordered" evidence="1">
    <location>
        <begin position="286"/>
        <end position="354"/>
    </location>
</feature>
<dbReference type="OrthoDB" id="5865875at2759"/>
<keyword evidence="3" id="KW-1185">Reference proteome</keyword>
<comment type="caution">
    <text evidence="2">The sequence shown here is derived from an EMBL/GenBank/DDBJ whole genome shotgun (WGS) entry which is preliminary data.</text>
</comment>
<reference evidence="2 3" key="1">
    <citation type="submission" date="2014-11" db="EMBL/GenBank/DDBJ databases">
        <title>Genetic blueprint of the zoonotic pathogen Toxocara canis.</title>
        <authorList>
            <person name="Zhu X.-Q."/>
            <person name="Korhonen P.K."/>
            <person name="Cai H."/>
            <person name="Young N.D."/>
            <person name="Nejsum P."/>
            <person name="von Samson-Himmelstjerna G."/>
            <person name="Boag P.R."/>
            <person name="Tan P."/>
            <person name="Li Q."/>
            <person name="Min J."/>
            <person name="Yang Y."/>
            <person name="Wang X."/>
            <person name="Fang X."/>
            <person name="Hall R.S."/>
            <person name="Hofmann A."/>
            <person name="Sternberg P.W."/>
            <person name="Jex A.R."/>
            <person name="Gasser R.B."/>
        </authorList>
    </citation>
    <scope>NUCLEOTIDE SEQUENCE [LARGE SCALE GENOMIC DNA]</scope>
    <source>
        <strain evidence="2">PN_DK_2014</strain>
    </source>
</reference>
<dbReference type="OMA" id="FRENQHE"/>
<dbReference type="AlphaFoldDB" id="A0A0B2VG32"/>
<dbReference type="Proteomes" id="UP000031036">
    <property type="component" value="Unassembled WGS sequence"/>
</dbReference>
<evidence type="ECO:0000256" key="1">
    <source>
        <dbReference type="SAM" id="MobiDB-lite"/>
    </source>
</evidence>
<feature type="compositionally biased region" description="Polar residues" evidence="1">
    <location>
        <begin position="304"/>
        <end position="315"/>
    </location>
</feature>